<reference evidence="1" key="2">
    <citation type="journal article" date="2015" name="Data Brief">
        <title>Shoot transcriptome of the giant reed, Arundo donax.</title>
        <authorList>
            <person name="Barrero R.A."/>
            <person name="Guerrero F.D."/>
            <person name="Moolhuijzen P."/>
            <person name="Goolsby J.A."/>
            <person name="Tidwell J."/>
            <person name="Bellgard S.E."/>
            <person name="Bellgard M.I."/>
        </authorList>
    </citation>
    <scope>NUCLEOTIDE SEQUENCE</scope>
    <source>
        <tissue evidence="1">Shoot tissue taken approximately 20 cm above the soil surface</tissue>
    </source>
</reference>
<dbReference type="EMBL" id="GBRH01200915">
    <property type="protein sequence ID" value="JAD96980.1"/>
    <property type="molecule type" value="Transcribed_RNA"/>
</dbReference>
<evidence type="ECO:0000313" key="1">
    <source>
        <dbReference type="EMBL" id="JAD96980.1"/>
    </source>
</evidence>
<proteinExistence type="predicted"/>
<reference evidence="1" key="1">
    <citation type="submission" date="2014-09" db="EMBL/GenBank/DDBJ databases">
        <authorList>
            <person name="Magalhaes I.L.F."/>
            <person name="Oliveira U."/>
            <person name="Santos F.R."/>
            <person name="Vidigal T.H.D.A."/>
            <person name="Brescovit A.D."/>
            <person name="Santos A.J."/>
        </authorList>
    </citation>
    <scope>NUCLEOTIDE SEQUENCE</scope>
    <source>
        <tissue evidence="1">Shoot tissue taken approximately 20 cm above the soil surface</tissue>
    </source>
</reference>
<protein>
    <submittedName>
        <fullName evidence="1">Uncharacterized protein</fullName>
    </submittedName>
</protein>
<name>A0A0A9EGH1_ARUDO</name>
<sequence length="45" mass="5383">MKYLCGNSFTFLKSRTFNTWQHWIPIDSNFLQLQKTEKSLDSNLT</sequence>
<accession>A0A0A9EGH1</accession>
<dbReference type="AlphaFoldDB" id="A0A0A9EGH1"/>
<organism evidence="1">
    <name type="scientific">Arundo donax</name>
    <name type="common">Giant reed</name>
    <name type="synonym">Donax arundinaceus</name>
    <dbReference type="NCBI Taxonomy" id="35708"/>
    <lineage>
        <taxon>Eukaryota</taxon>
        <taxon>Viridiplantae</taxon>
        <taxon>Streptophyta</taxon>
        <taxon>Embryophyta</taxon>
        <taxon>Tracheophyta</taxon>
        <taxon>Spermatophyta</taxon>
        <taxon>Magnoliopsida</taxon>
        <taxon>Liliopsida</taxon>
        <taxon>Poales</taxon>
        <taxon>Poaceae</taxon>
        <taxon>PACMAD clade</taxon>
        <taxon>Arundinoideae</taxon>
        <taxon>Arundineae</taxon>
        <taxon>Arundo</taxon>
    </lineage>
</organism>